<dbReference type="EMBL" id="JALJOT010000009">
    <property type="protein sequence ID" value="KAK9907761.1"/>
    <property type="molecule type" value="Genomic_DNA"/>
</dbReference>
<reference evidence="1 2" key="1">
    <citation type="journal article" date="2024" name="Nat. Commun.">
        <title>Phylogenomics reveals the evolutionary origins of lichenization in chlorophyte algae.</title>
        <authorList>
            <person name="Puginier C."/>
            <person name="Libourel C."/>
            <person name="Otte J."/>
            <person name="Skaloud P."/>
            <person name="Haon M."/>
            <person name="Grisel S."/>
            <person name="Petersen M."/>
            <person name="Berrin J.G."/>
            <person name="Delaux P.M."/>
            <person name="Dal Grande F."/>
            <person name="Keller J."/>
        </authorList>
    </citation>
    <scope>NUCLEOTIDE SEQUENCE [LARGE SCALE GENOMIC DNA]</scope>
    <source>
        <strain evidence="1 2">SAG 216-7</strain>
    </source>
</reference>
<sequence length="154" mass="17583">MLEWGSGHSTLWFSQFVNKYYAIEHDRSWHQTISEKLSAEAPNVELTLAAVDKGHMGWNGEEGSREQFQEYINAVDRFGVKKFDRVLVDGRARADCAEHILPYLAPDAVVFIHDFVVRPHYHSVAQKHYKEIARVSDGQTLVVLKPSSPQGEIF</sequence>
<organism evidence="1 2">
    <name type="scientific">Coccomyxa subellipsoidea</name>
    <dbReference type="NCBI Taxonomy" id="248742"/>
    <lineage>
        <taxon>Eukaryota</taxon>
        <taxon>Viridiplantae</taxon>
        <taxon>Chlorophyta</taxon>
        <taxon>core chlorophytes</taxon>
        <taxon>Trebouxiophyceae</taxon>
        <taxon>Trebouxiophyceae incertae sedis</taxon>
        <taxon>Coccomyxaceae</taxon>
        <taxon>Coccomyxa</taxon>
    </lineage>
</organism>
<evidence type="ECO:0000313" key="1">
    <source>
        <dbReference type="EMBL" id="KAK9907761.1"/>
    </source>
</evidence>
<name>A0ABR2YLL4_9CHLO</name>
<protein>
    <recommendedName>
        <fullName evidence="3">Class I SAM-dependent methyltransferase</fullName>
    </recommendedName>
</protein>
<dbReference type="Pfam" id="PF13578">
    <property type="entry name" value="Methyltransf_24"/>
    <property type="match status" value="1"/>
</dbReference>
<dbReference type="Proteomes" id="UP001491310">
    <property type="component" value="Unassembled WGS sequence"/>
</dbReference>
<comment type="caution">
    <text evidence="1">The sequence shown here is derived from an EMBL/GenBank/DDBJ whole genome shotgun (WGS) entry which is preliminary data.</text>
</comment>
<gene>
    <name evidence="1" type="ORF">WJX75_009452</name>
</gene>
<dbReference type="InterPro" id="IPR029063">
    <property type="entry name" value="SAM-dependent_MTases_sf"/>
</dbReference>
<accession>A0ABR2YLL4</accession>
<evidence type="ECO:0008006" key="3">
    <source>
        <dbReference type="Google" id="ProtNLM"/>
    </source>
</evidence>
<proteinExistence type="predicted"/>
<dbReference type="SUPFAM" id="SSF53335">
    <property type="entry name" value="S-adenosyl-L-methionine-dependent methyltransferases"/>
    <property type="match status" value="1"/>
</dbReference>
<evidence type="ECO:0000313" key="2">
    <source>
        <dbReference type="Proteomes" id="UP001491310"/>
    </source>
</evidence>
<dbReference type="Gene3D" id="3.40.50.150">
    <property type="entry name" value="Vaccinia Virus protein VP39"/>
    <property type="match status" value="1"/>
</dbReference>
<keyword evidence="2" id="KW-1185">Reference proteome</keyword>